<evidence type="ECO:0000313" key="11">
    <source>
        <dbReference type="EMBL" id="SJZ37178.1"/>
    </source>
</evidence>
<feature type="binding site" evidence="7">
    <location>
        <position position="260"/>
    </location>
    <ligand>
        <name>ATP</name>
        <dbReference type="ChEBI" id="CHEBI:30616"/>
    </ligand>
</feature>
<dbReference type="GO" id="GO:0006424">
    <property type="term" value="P:glutamyl-tRNA aminoacylation"/>
    <property type="evidence" value="ECO:0007669"/>
    <property type="project" value="UniProtKB-UniRule"/>
</dbReference>
<gene>
    <name evidence="7" type="primary">gltX</name>
    <name evidence="11" type="ORF">SAMN02745108_00289</name>
    <name evidence="10" type="ORF">SAMN05720469_10113</name>
</gene>
<keyword evidence="4 7" id="KW-0067">ATP-binding</keyword>
<dbReference type="PROSITE" id="PS00178">
    <property type="entry name" value="AA_TRNA_LIGASE_I"/>
    <property type="match status" value="1"/>
</dbReference>
<dbReference type="PANTHER" id="PTHR43311:SF2">
    <property type="entry name" value="GLUTAMATE--TRNA LIGASE, MITOCHONDRIAL-RELATED"/>
    <property type="match status" value="1"/>
</dbReference>
<dbReference type="NCBIfam" id="TIGR00464">
    <property type="entry name" value="gltX_bact"/>
    <property type="match status" value="1"/>
</dbReference>
<dbReference type="Pfam" id="PF19269">
    <property type="entry name" value="Anticodon_2"/>
    <property type="match status" value="1"/>
</dbReference>
<dbReference type="CDD" id="cd00808">
    <property type="entry name" value="GluRS_core"/>
    <property type="match status" value="1"/>
</dbReference>
<dbReference type="SUPFAM" id="SSF48163">
    <property type="entry name" value="An anticodon-binding domain of class I aminoacyl-tRNA synthetases"/>
    <property type="match status" value="1"/>
</dbReference>
<comment type="subunit">
    <text evidence="7">Monomer.</text>
</comment>
<dbReference type="SUPFAM" id="SSF52374">
    <property type="entry name" value="Nucleotidylyl transferase"/>
    <property type="match status" value="1"/>
</dbReference>
<dbReference type="Proteomes" id="UP000190449">
    <property type="component" value="Unassembled WGS sequence"/>
</dbReference>
<comment type="similarity">
    <text evidence="1 7">Belongs to the class-I aminoacyl-tRNA synthetase family. Glutamate--tRNA ligase type 1 subfamily.</text>
</comment>
<dbReference type="PANTHER" id="PTHR43311">
    <property type="entry name" value="GLUTAMATE--TRNA LIGASE"/>
    <property type="match status" value="1"/>
</dbReference>
<accession>A0A1T4K424</accession>
<dbReference type="GO" id="GO:0008270">
    <property type="term" value="F:zinc ion binding"/>
    <property type="evidence" value="ECO:0007669"/>
    <property type="project" value="InterPro"/>
</dbReference>
<feature type="short sequence motif" description="'KMSKS' region" evidence="7">
    <location>
        <begin position="257"/>
        <end position="261"/>
    </location>
</feature>
<organism evidence="10 12">
    <name type="scientific">Fibrobacter intestinalis</name>
    <dbReference type="NCBI Taxonomy" id="28122"/>
    <lineage>
        <taxon>Bacteria</taxon>
        <taxon>Pseudomonadati</taxon>
        <taxon>Fibrobacterota</taxon>
        <taxon>Fibrobacteria</taxon>
        <taxon>Fibrobacterales</taxon>
        <taxon>Fibrobacteraceae</taxon>
        <taxon>Fibrobacter</taxon>
    </lineage>
</organism>
<feature type="domain" description="Glutamyl/glutaminyl-tRNA synthetase class Ib catalytic" evidence="8">
    <location>
        <begin position="7"/>
        <end position="326"/>
    </location>
</feature>
<evidence type="ECO:0000259" key="9">
    <source>
        <dbReference type="Pfam" id="PF19269"/>
    </source>
</evidence>
<evidence type="ECO:0000256" key="5">
    <source>
        <dbReference type="ARBA" id="ARBA00022917"/>
    </source>
</evidence>
<keyword evidence="2 7" id="KW-0436">Ligase</keyword>
<reference evidence="11 13" key="3">
    <citation type="submission" date="2017-02" db="EMBL/GenBank/DDBJ databases">
        <authorList>
            <person name="Peterson S.W."/>
        </authorList>
    </citation>
    <scope>NUCLEOTIDE SEQUENCE [LARGE SCALE GENOMIC DNA]</scope>
    <source>
        <strain evidence="11 13">ATCC 43854</strain>
    </source>
</reference>
<accession>A0A1M6PK39</accession>
<proteinExistence type="inferred from homology"/>
<dbReference type="InterPro" id="IPR008925">
    <property type="entry name" value="aa_tRNA-synth_I_cd-bd_sf"/>
</dbReference>
<dbReference type="AlphaFoldDB" id="A0A1M6PK39"/>
<dbReference type="InterPro" id="IPR049940">
    <property type="entry name" value="GluQ/Sye"/>
</dbReference>
<evidence type="ECO:0000256" key="2">
    <source>
        <dbReference type="ARBA" id="ARBA00022598"/>
    </source>
</evidence>
<dbReference type="InterPro" id="IPR020751">
    <property type="entry name" value="aa-tRNA-synth_I_codon-bd_sub2"/>
</dbReference>
<dbReference type="PRINTS" id="PR00987">
    <property type="entry name" value="TRNASYNTHGLU"/>
</dbReference>
<reference evidence="12" key="2">
    <citation type="submission" date="2016-11" db="EMBL/GenBank/DDBJ databases">
        <authorList>
            <person name="Varghese N."/>
            <person name="Submissions S."/>
        </authorList>
    </citation>
    <scope>NUCLEOTIDE SEQUENCE [LARGE SCALE GENOMIC DNA]</scope>
    <source>
        <strain evidence="12">UWOS</strain>
    </source>
</reference>
<evidence type="ECO:0000256" key="1">
    <source>
        <dbReference type="ARBA" id="ARBA00007894"/>
    </source>
</evidence>
<evidence type="ECO:0000256" key="7">
    <source>
        <dbReference type="HAMAP-Rule" id="MF_00022"/>
    </source>
</evidence>
<evidence type="ECO:0000313" key="12">
    <source>
        <dbReference type="Proteomes" id="UP000184275"/>
    </source>
</evidence>
<dbReference type="EMBL" id="FUWU01000003">
    <property type="protein sequence ID" value="SJZ37178.1"/>
    <property type="molecule type" value="Genomic_DNA"/>
</dbReference>
<comment type="subcellular location">
    <subcellularLocation>
        <location evidence="7">Cytoplasm</location>
    </subcellularLocation>
</comment>
<evidence type="ECO:0000256" key="6">
    <source>
        <dbReference type="ARBA" id="ARBA00023146"/>
    </source>
</evidence>
<dbReference type="InterPro" id="IPR033910">
    <property type="entry name" value="GluRS_core"/>
</dbReference>
<evidence type="ECO:0000256" key="3">
    <source>
        <dbReference type="ARBA" id="ARBA00022741"/>
    </source>
</evidence>
<feature type="short sequence motif" description="'HIGH' region" evidence="7">
    <location>
        <begin position="14"/>
        <end position="24"/>
    </location>
</feature>
<dbReference type="HAMAP" id="MF_00022">
    <property type="entry name" value="Glu_tRNA_synth_type1"/>
    <property type="match status" value="1"/>
</dbReference>
<protein>
    <recommendedName>
        <fullName evidence="7">Glutamate--tRNA ligase</fullName>
        <ecNumber evidence="7">6.1.1.17</ecNumber>
    </recommendedName>
    <alternativeName>
        <fullName evidence="7">Glutamyl-tRNA synthetase</fullName>
        <shortName evidence="7">GluRS</shortName>
    </alternativeName>
</protein>
<dbReference type="EC" id="6.1.1.17" evidence="7"/>
<feature type="domain" description="Aminoacyl-tRNA synthetase class I anticodon-binding" evidence="9">
    <location>
        <begin position="356"/>
        <end position="483"/>
    </location>
</feature>
<dbReference type="InterPro" id="IPR001412">
    <property type="entry name" value="aa-tRNA-synth_I_CS"/>
</dbReference>
<dbReference type="GO" id="GO:0000049">
    <property type="term" value="F:tRNA binding"/>
    <property type="evidence" value="ECO:0007669"/>
    <property type="project" value="InterPro"/>
</dbReference>
<dbReference type="Gene3D" id="3.40.50.620">
    <property type="entry name" value="HUPs"/>
    <property type="match status" value="1"/>
</dbReference>
<evidence type="ECO:0000256" key="4">
    <source>
        <dbReference type="ARBA" id="ARBA00022840"/>
    </source>
</evidence>
<sequence length="489" mass="55448">MSEKTHQVRVRFAPSPTGFLHVGGARTAIYNYFFAKATGGTFYLRIEDTDRKRYNEAALKDLLRDLKWLGLNWDEGPGCEGACGPYFQSERLEIYHREIQKLLDSGMAYYCFCSEERLNEIRAAQKKAGAPETGYDRHCRNIPREEAEARIAAGEKAVIRFKIPESGSTEFEDLIRGRIEYKNEVLDDLVLIKRDGFPTYHFASVVDDHLMGTTHVLRGDEWISSTPKHVLLYKAFGWEPPVWCHLPVILDSKNGGKLSKRNGAVSVGEFRELGYLPETMVNYLALLGWNPGDDREVMTLDEMIQAFKLENIHPTAVKFDEKKLQWMNMQHIHTTPNEVLLKEMVAGLEAKGISVAGESAERLNAIVEMLKPRAHFLKDLADMAVYFFKAPTEYDEKGRRKHWAAGSREIARSVREMLMSVEPFTTPEIEKGFVKLTEKRGCKLGELVGAVRLAVSGVTAGPGLWELFEVVGKDETIRRIANAEPLMQE</sequence>
<dbReference type="EMBL" id="FRAW01000001">
    <property type="protein sequence ID" value="SHK08336.1"/>
    <property type="molecule type" value="Genomic_DNA"/>
</dbReference>
<dbReference type="FunFam" id="3.40.50.620:FF:000045">
    <property type="entry name" value="Glutamate--tRNA ligase, mitochondrial"/>
    <property type="match status" value="1"/>
</dbReference>
<dbReference type="RefSeq" id="WP_073301908.1">
    <property type="nucleotide sequence ID" value="NZ_FRAW01000001.1"/>
</dbReference>
<dbReference type="Pfam" id="PF00749">
    <property type="entry name" value="tRNA-synt_1c"/>
    <property type="match status" value="1"/>
</dbReference>
<dbReference type="STRING" id="28122.SAMN02745108_00289"/>
<dbReference type="InterPro" id="IPR045462">
    <property type="entry name" value="aa-tRNA-synth_I_cd-bd"/>
</dbReference>
<evidence type="ECO:0000313" key="10">
    <source>
        <dbReference type="EMBL" id="SHK08336.1"/>
    </source>
</evidence>
<evidence type="ECO:0000259" key="8">
    <source>
        <dbReference type="Pfam" id="PF00749"/>
    </source>
</evidence>
<comment type="function">
    <text evidence="7">Catalyzes the attachment of glutamate to tRNA(Glu) in a two-step reaction: glutamate is first activated by ATP to form Glu-AMP and then transferred to the acceptor end of tRNA(Glu).</text>
</comment>
<keyword evidence="7" id="KW-0963">Cytoplasm</keyword>
<dbReference type="Proteomes" id="UP000184275">
    <property type="component" value="Unassembled WGS sequence"/>
</dbReference>
<keyword evidence="6 7" id="KW-0030">Aminoacyl-tRNA synthetase</keyword>
<dbReference type="GO" id="GO:0004818">
    <property type="term" value="F:glutamate-tRNA ligase activity"/>
    <property type="evidence" value="ECO:0007669"/>
    <property type="project" value="UniProtKB-UniRule"/>
</dbReference>
<dbReference type="GO" id="GO:0005829">
    <property type="term" value="C:cytosol"/>
    <property type="evidence" value="ECO:0007669"/>
    <property type="project" value="TreeGrafter"/>
</dbReference>
<keyword evidence="5 7" id="KW-0648">Protein biosynthesis</keyword>
<dbReference type="GO" id="GO:0005524">
    <property type="term" value="F:ATP binding"/>
    <property type="evidence" value="ECO:0007669"/>
    <property type="project" value="UniProtKB-UniRule"/>
</dbReference>
<dbReference type="Gene3D" id="1.10.10.350">
    <property type="match status" value="1"/>
</dbReference>
<dbReference type="InterPro" id="IPR020058">
    <property type="entry name" value="Glu/Gln-tRNA-synth_Ib_cat-dom"/>
</dbReference>
<reference evidence="10" key="1">
    <citation type="submission" date="2016-11" db="EMBL/GenBank/DDBJ databases">
        <authorList>
            <person name="Jaros S."/>
            <person name="Januszkiewicz K."/>
            <person name="Wedrychowicz H."/>
        </authorList>
    </citation>
    <scope>NUCLEOTIDE SEQUENCE [LARGE SCALE GENOMIC DNA]</scope>
    <source>
        <strain evidence="10">UWOS</strain>
    </source>
</reference>
<comment type="caution">
    <text evidence="7">Lacks conserved residue(s) required for the propagation of feature annotation.</text>
</comment>
<dbReference type="InterPro" id="IPR000924">
    <property type="entry name" value="Glu/Gln-tRNA-synth"/>
</dbReference>
<evidence type="ECO:0000313" key="13">
    <source>
        <dbReference type="Proteomes" id="UP000190449"/>
    </source>
</evidence>
<keyword evidence="3 7" id="KW-0547">Nucleotide-binding</keyword>
<dbReference type="InterPro" id="IPR004527">
    <property type="entry name" value="Glu-tRNA-ligase_bac/mito"/>
</dbReference>
<keyword evidence="12" id="KW-1185">Reference proteome</keyword>
<name>A0A1M6PK39_9BACT</name>
<dbReference type="InterPro" id="IPR014729">
    <property type="entry name" value="Rossmann-like_a/b/a_fold"/>
</dbReference>
<comment type="catalytic activity">
    <reaction evidence="7">
        <text>tRNA(Glu) + L-glutamate + ATP = L-glutamyl-tRNA(Glu) + AMP + diphosphate</text>
        <dbReference type="Rhea" id="RHEA:23540"/>
        <dbReference type="Rhea" id="RHEA-COMP:9663"/>
        <dbReference type="Rhea" id="RHEA-COMP:9680"/>
        <dbReference type="ChEBI" id="CHEBI:29985"/>
        <dbReference type="ChEBI" id="CHEBI:30616"/>
        <dbReference type="ChEBI" id="CHEBI:33019"/>
        <dbReference type="ChEBI" id="CHEBI:78442"/>
        <dbReference type="ChEBI" id="CHEBI:78520"/>
        <dbReference type="ChEBI" id="CHEBI:456215"/>
        <dbReference type="EC" id="6.1.1.17"/>
    </reaction>
</comment>